<dbReference type="EMBL" id="CM046398">
    <property type="protein sequence ID" value="KAI8529939.1"/>
    <property type="molecule type" value="Genomic_DNA"/>
</dbReference>
<sequence length="224" mass="25857">MDSGGLELAVFCAARNMLLLLFWAVVHGLLPVMLHAMAANAASVMLSSVLLWLSSPVGDLSFKVVDENDRLETLFWTNRRSTMDYAAFEDVLVFDTTYRTNAYKKPFVILAGVSNNFMTTIFGCALLSKETEQMYNWVLETFMETMDAPMLVECEVEEFDSLWADMVSHYGVEINAWVLEMYSDWERSTEAYLLGHFLEMYSDRERWTEAYLLGHFFVRMRSTQ</sequence>
<gene>
    <name evidence="1" type="ORF">RHMOL_Rhmol11G0014600</name>
</gene>
<evidence type="ECO:0000313" key="2">
    <source>
        <dbReference type="Proteomes" id="UP001062846"/>
    </source>
</evidence>
<organism evidence="1 2">
    <name type="scientific">Rhododendron molle</name>
    <name type="common">Chinese azalea</name>
    <name type="synonym">Azalea mollis</name>
    <dbReference type="NCBI Taxonomy" id="49168"/>
    <lineage>
        <taxon>Eukaryota</taxon>
        <taxon>Viridiplantae</taxon>
        <taxon>Streptophyta</taxon>
        <taxon>Embryophyta</taxon>
        <taxon>Tracheophyta</taxon>
        <taxon>Spermatophyta</taxon>
        <taxon>Magnoliopsida</taxon>
        <taxon>eudicotyledons</taxon>
        <taxon>Gunneridae</taxon>
        <taxon>Pentapetalae</taxon>
        <taxon>asterids</taxon>
        <taxon>Ericales</taxon>
        <taxon>Ericaceae</taxon>
        <taxon>Ericoideae</taxon>
        <taxon>Rhodoreae</taxon>
        <taxon>Rhododendron</taxon>
    </lineage>
</organism>
<dbReference type="Proteomes" id="UP001062846">
    <property type="component" value="Chromosome 11"/>
</dbReference>
<comment type="caution">
    <text evidence="1">The sequence shown here is derived from an EMBL/GenBank/DDBJ whole genome shotgun (WGS) entry which is preliminary data.</text>
</comment>
<keyword evidence="2" id="KW-1185">Reference proteome</keyword>
<reference evidence="1" key="1">
    <citation type="submission" date="2022-02" db="EMBL/GenBank/DDBJ databases">
        <title>Plant Genome Project.</title>
        <authorList>
            <person name="Zhang R.-G."/>
        </authorList>
    </citation>
    <scope>NUCLEOTIDE SEQUENCE</scope>
    <source>
        <strain evidence="1">AT1</strain>
    </source>
</reference>
<protein>
    <submittedName>
        <fullName evidence="1">Uncharacterized protein</fullName>
    </submittedName>
</protein>
<accession>A0ACC0LNL8</accession>
<name>A0ACC0LNL8_RHOML</name>
<evidence type="ECO:0000313" key="1">
    <source>
        <dbReference type="EMBL" id="KAI8529939.1"/>
    </source>
</evidence>
<proteinExistence type="predicted"/>